<name>A0ACB7J016_PLECO</name>
<sequence>MTSVLRLLVRSCTLVVIGVAAIPTSRTSVMPRNTLPKLVVAHFMVGNTYPYSVDDWTKDIALAHSKGIDGFALNVGGGDWQPLRVADAYSAAANSGTNFKLFLSLDMTSMSCSSKGDAAALRSYITAYASHPNQLSYSGRVLVSTFSGENCYFGASNVDAGWQATIKDGLPGVFFLPSFFVDPTTFKQYPVADGFSNWNGGWPMGNYDVDFESDNGYLSNLGGRAFMGAVSPWFFTHYGPESFNKNWIYRSDDWLFARRWEDIIANRDRVDIAEVITWNDYGESHYIGPIEGAQPNSQAWVNGFDHQGWLDLNQYYIEAYKIGSYPSISRDRVFLWARLFPAAASTADSVSRPEKADFTQDFLWAVVLLTSPGQVTLACGPSVQTTNVPAGLAKLKLPLTSDCDASSTVSRDGRRVIDFQPNGFHFSTNPTMYNFNAFVAASP</sequence>
<keyword evidence="2" id="KW-1185">Reference proteome</keyword>
<reference evidence="1 2" key="1">
    <citation type="journal article" date="2021" name="Appl. Environ. Microbiol.">
        <title>Genetic linkage and physical mapping for an oyster mushroom Pleurotus cornucopiae and QTL analysis for the trait cap color.</title>
        <authorList>
            <person name="Zhang Y."/>
            <person name="Gao W."/>
            <person name="Sonnenberg A."/>
            <person name="Chen Q."/>
            <person name="Zhang J."/>
            <person name="Huang C."/>
        </authorList>
    </citation>
    <scope>NUCLEOTIDE SEQUENCE [LARGE SCALE GENOMIC DNA]</scope>
    <source>
        <strain evidence="1">CCMSSC00406</strain>
    </source>
</reference>
<organism evidence="1 2">
    <name type="scientific">Pleurotus cornucopiae</name>
    <name type="common">Cornucopia mushroom</name>
    <dbReference type="NCBI Taxonomy" id="5321"/>
    <lineage>
        <taxon>Eukaryota</taxon>
        <taxon>Fungi</taxon>
        <taxon>Dikarya</taxon>
        <taxon>Basidiomycota</taxon>
        <taxon>Agaricomycotina</taxon>
        <taxon>Agaricomycetes</taxon>
        <taxon>Agaricomycetidae</taxon>
        <taxon>Agaricales</taxon>
        <taxon>Pleurotineae</taxon>
        <taxon>Pleurotaceae</taxon>
        <taxon>Pleurotus</taxon>
    </lineage>
</organism>
<comment type="caution">
    <text evidence="1">The sequence shown here is derived from an EMBL/GenBank/DDBJ whole genome shotgun (WGS) entry which is preliminary data.</text>
</comment>
<evidence type="ECO:0000313" key="1">
    <source>
        <dbReference type="EMBL" id="KAG9222501.1"/>
    </source>
</evidence>
<dbReference type="EMBL" id="WQMT02000005">
    <property type="protein sequence ID" value="KAG9222501.1"/>
    <property type="molecule type" value="Genomic_DNA"/>
</dbReference>
<protein>
    <submittedName>
        <fullName evidence="1">Uncharacterized protein</fullName>
    </submittedName>
</protein>
<gene>
    <name evidence="1" type="ORF">CCMSSC00406_0002836</name>
</gene>
<accession>A0ACB7J016</accession>
<evidence type="ECO:0000313" key="2">
    <source>
        <dbReference type="Proteomes" id="UP000824881"/>
    </source>
</evidence>
<proteinExistence type="predicted"/>
<dbReference type="Proteomes" id="UP000824881">
    <property type="component" value="Unassembled WGS sequence"/>
</dbReference>